<gene>
    <name evidence="2" type="ORF">NDU88_000321</name>
</gene>
<name>A0AAV7R6H2_PLEWA</name>
<evidence type="ECO:0000313" key="2">
    <source>
        <dbReference type="EMBL" id="KAJ1147457.1"/>
    </source>
</evidence>
<evidence type="ECO:0000256" key="1">
    <source>
        <dbReference type="SAM" id="MobiDB-lite"/>
    </source>
</evidence>
<dbReference type="Proteomes" id="UP001066276">
    <property type="component" value="Chromosome 5"/>
</dbReference>
<dbReference type="EMBL" id="JANPWB010000009">
    <property type="protein sequence ID" value="KAJ1147457.1"/>
    <property type="molecule type" value="Genomic_DNA"/>
</dbReference>
<comment type="caution">
    <text evidence="2">The sequence shown here is derived from an EMBL/GenBank/DDBJ whole genome shotgun (WGS) entry which is preliminary data.</text>
</comment>
<keyword evidence="3" id="KW-1185">Reference proteome</keyword>
<feature type="non-terminal residue" evidence="2">
    <location>
        <position position="74"/>
    </location>
</feature>
<feature type="compositionally biased region" description="Polar residues" evidence="1">
    <location>
        <begin position="46"/>
        <end position="74"/>
    </location>
</feature>
<sequence length="74" mass="8150">NRHSSSKASFHLSHNRHRTAAAKQACLSHRTGTARQHESKLPSLTKEAQQQSKLPSLTEETQQGSSKASFPLSQ</sequence>
<reference evidence="2" key="1">
    <citation type="journal article" date="2022" name="bioRxiv">
        <title>Sequencing and chromosome-scale assembly of the giantPleurodeles waltlgenome.</title>
        <authorList>
            <person name="Brown T."/>
            <person name="Elewa A."/>
            <person name="Iarovenko S."/>
            <person name="Subramanian E."/>
            <person name="Araus A.J."/>
            <person name="Petzold A."/>
            <person name="Susuki M."/>
            <person name="Suzuki K.-i.T."/>
            <person name="Hayashi T."/>
            <person name="Toyoda A."/>
            <person name="Oliveira C."/>
            <person name="Osipova E."/>
            <person name="Leigh N.D."/>
            <person name="Simon A."/>
            <person name="Yun M.H."/>
        </authorList>
    </citation>
    <scope>NUCLEOTIDE SEQUENCE</scope>
    <source>
        <strain evidence="2">20211129_DDA</strain>
        <tissue evidence="2">Liver</tissue>
    </source>
</reference>
<dbReference type="AlphaFoldDB" id="A0AAV7R6H2"/>
<proteinExistence type="predicted"/>
<organism evidence="2 3">
    <name type="scientific">Pleurodeles waltl</name>
    <name type="common">Iberian ribbed newt</name>
    <dbReference type="NCBI Taxonomy" id="8319"/>
    <lineage>
        <taxon>Eukaryota</taxon>
        <taxon>Metazoa</taxon>
        <taxon>Chordata</taxon>
        <taxon>Craniata</taxon>
        <taxon>Vertebrata</taxon>
        <taxon>Euteleostomi</taxon>
        <taxon>Amphibia</taxon>
        <taxon>Batrachia</taxon>
        <taxon>Caudata</taxon>
        <taxon>Salamandroidea</taxon>
        <taxon>Salamandridae</taxon>
        <taxon>Pleurodelinae</taxon>
        <taxon>Pleurodeles</taxon>
    </lineage>
</organism>
<protein>
    <submittedName>
        <fullName evidence="2">Uncharacterized protein</fullName>
    </submittedName>
</protein>
<evidence type="ECO:0000313" key="3">
    <source>
        <dbReference type="Proteomes" id="UP001066276"/>
    </source>
</evidence>
<accession>A0AAV7R6H2</accession>
<feature type="non-terminal residue" evidence="2">
    <location>
        <position position="1"/>
    </location>
</feature>
<feature type="region of interest" description="Disordered" evidence="1">
    <location>
        <begin position="1"/>
        <end position="74"/>
    </location>
</feature>